<feature type="non-terminal residue" evidence="1">
    <location>
        <position position="71"/>
    </location>
</feature>
<gene>
    <name evidence="1" type="ORF">S01H1_33461</name>
</gene>
<organism evidence="1">
    <name type="scientific">marine sediment metagenome</name>
    <dbReference type="NCBI Taxonomy" id="412755"/>
    <lineage>
        <taxon>unclassified sequences</taxon>
        <taxon>metagenomes</taxon>
        <taxon>ecological metagenomes</taxon>
    </lineage>
</organism>
<protein>
    <submittedName>
        <fullName evidence="1">Uncharacterized protein</fullName>
    </submittedName>
</protein>
<evidence type="ECO:0000313" key="1">
    <source>
        <dbReference type="EMBL" id="GAG11254.1"/>
    </source>
</evidence>
<name>X0UZJ2_9ZZZZ</name>
<accession>X0UZJ2</accession>
<proteinExistence type="predicted"/>
<comment type="caution">
    <text evidence="1">The sequence shown here is derived from an EMBL/GenBank/DDBJ whole genome shotgun (WGS) entry which is preliminary data.</text>
</comment>
<reference evidence="1" key="1">
    <citation type="journal article" date="2014" name="Front. Microbiol.">
        <title>High frequency of phylogenetically diverse reductive dehalogenase-homologous genes in deep subseafloor sedimentary metagenomes.</title>
        <authorList>
            <person name="Kawai M."/>
            <person name="Futagami T."/>
            <person name="Toyoda A."/>
            <person name="Takaki Y."/>
            <person name="Nishi S."/>
            <person name="Hori S."/>
            <person name="Arai W."/>
            <person name="Tsubouchi T."/>
            <person name="Morono Y."/>
            <person name="Uchiyama I."/>
            <person name="Ito T."/>
            <person name="Fujiyama A."/>
            <person name="Inagaki F."/>
            <person name="Takami H."/>
        </authorList>
    </citation>
    <scope>NUCLEOTIDE SEQUENCE</scope>
    <source>
        <strain evidence="1">Expedition CK06-06</strain>
    </source>
</reference>
<sequence>MASIEELENDSGTLKVWVLGIKGLTDDLVVTVECEYDPGQHFKRGRDFYDADEFIPESVEINECYIDYRII</sequence>
<dbReference type="EMBL" id="BARS01020776">
    <property type="protein sequence ID" value="GAG11254.1"/>
    <property type="molecule type" value="Genomic_DNA"/>
</dbReference>
<dbReference type="AlphaFoldDB" id="X0UZJ2"/>